<sequence>MDKNNMLTVTHMQVIQLLVSRRFLWFLTRWDRRIQSWCKTNCWNTKMMVKMLLTLGLELELELELESKLLILQECPIKLREKRKLVSPIKESTHELGCLKIFERRVDGDLNDIVISSNHGKSFLNKEHGVKTLPLGTAPLKRSK</sequence>
<evidence type="ECO:0000313" key="1">
    <source>
        <dbReference type="EMBL" id="CAF1860420.1"/>
    </source>
</evidence>
<protein>
    <submittedName>
        <fullName evidence="1">(rape) hypothetical protein</fullName>
    </submittedName>
</protein>
<gene>
    <name evidence="1" type="ORF">DARMORV10_C04P50900.1</name>
</gene>
<dbReference type="AlphaFoldDB" id="A0A816JS18"/>
<organism evidence="1">
    <name type="scientific">Brassica napus</name>
    <name type="common">Rape</name>
    <dbReference type="NCBI Taxonomy" id="3708"/>
    <lineage>
        <taxon>Eukaryota</taxon>
        <taxon>Viridiplantae</taxon>
        <taxon>Streptophyta</taxon>
        <taxon>Embryophyta</taxon>
        <taxon>Tracheophyta</taxon>
        <taxon>Spermatophyta</taxon>
        <taxon>Magnoliopsida</taxon>
        <taxon>eudicotyledons</taxon>
        <taxon>Gunneridae</taxon>
        <taxon>Pentapetalae</taxon>
        <taxon>rosids</taxon>
        <taxon>malvids</taxon>
        <taxon>Brassicales</taxon>
        <taxon>Brassicaceae</taxon>
        <taxon>Brassiceae</taxon>
        <taxon>Brassica</taxon>
    </lineage>
</organism>
<accession>A0A816JS18</accession>
<dbReference type="Proteomes" id="UP001295469">
    <property type="component" value="Chromosome C04"/>
</dbReference>
<name>A0A816JS18_BRANA</name>
<proteinExistence type="predicted"/>
<dbReference type="EMBL" id="HG994368">
    <property type="protein sequence ID" value="CAF1860420.1"/>
    <property type="molecule type" value="Genomic_DNA"/>
</dbReference>
<reference evidence="1" key="1">
    <citation type="submission" date="2021-01" db="EMBL/GenBank/DDBJ databases">
        <authorList>
            <consortium name="Genoscope - CEA"/>
            <person name="William W."/>
        </authorList>
    </citation>
    <scope>NUCLEOTIDE SEQUENCE</scope>
</reference>